<dbReference type="NCBIfam" id="NF006108">
    <property type="entry name" value="PRK08259.1"/>
    <property type="match status" value="1"/>
</dbReference>
<evidence type="ECO:0000256" key="1">
    <source>
        <dbReference type="ARBA" id="ARBA00005254"/>
    </source>
</evidence>
<accession>A0ABM0H1A4</accession>
<dbReference type="Proteomes" id="UP000694865">
    <property type="component" value="Unplaced"/>
</dbReference>
<dbReference type="RefSeq" id="XP_002741983.1">
    <property type="nucleotide sequence ID" value="XM_002741937.2"/>
</dbReference>
<dbReference type="CDD" id="cd06558">
    <property type="entry name" value="crotonase-like"/>
    <property type="match status" value="1"/>
</dbReference>
<gene>
    <name evidence="4" type="primary">LOC100369646</name>
</gene>
<dbReference type="InterPro" id="IPR018376">
    <property type="entry name" value="Enoyl-CoA_hyd/isom_CS"/>
</dbReference>
<reference evidence="4" key="1">
    <citation type="submission" date="2025-08" db="UniProtKB">
        <authorList>
            <consortium name="RefSeq"/>
        </authorList>
    </citation>
    <scope>IDENTIFICATION</scope>
    <source>
        <tissue evidence="4">Testes</tissue>
    </source>
</reference>
<dbReference type="PANTHER" id="PTHR43802:SF1">
    <property type="entry name" value="IP11341P-RELATED"/>
    <property type="match status" value="1"/>
</dbReference>
<dbReference type="InterPro" id="IPR001753">
    <property type="entry name" value="Enoyl-CoA_hydra/iso"/>
</dbReference>
<evidence type="ECO:0000313" key="3">
    <source>
        <dbReference type="Proteomes" id="UP000694865"/>
    </source>
</evidence>
<dbReference type="Gene3D" id="1.10.287.2460">
    <property type="match status" value="1"/>
</dbReference>
<dbReference type="Gene3D" id="3.90.226.10">
    <property type="entry name" value="2-enoyl-CoA Hydratase, Chain A, domain 1"/>
    <property type="match status" value="1"/>
</dbReference>
<name>A0ABM0H1A4_SACKO</name>
<dbReference type="GeneID" id="100369646"/>
<dbReference type="SUPFAM" id="SSF52096">
    <property type="entry name" value="ClpP/crotonase"/>
    <property type="match status" value="1"/>
</dbReference>
<dbReference type="PANTHER" id="PTHR43802">
    <property type="entry name" value="ENOYL-COA HYDRATASE"/>
    <property type="match status" value="1"/>
</dbReference>
<protein>
    <submittedName>
        <fullName evidence="4">Probable enoyl-CoA hydratase, mitochondrial-like</fullName>
    </submittedName>
</protein>
<sequence>MMNFSGSVLRTLPRFTCRRYIVPGVRMLSEDSKPPEVVTEKRGNVFLIGINRPYAKNAVSIFTGEQLLEAFQEFEKDKSSLVAVFYGVGNCFCSGFDLKFLSKAPTDMRRDIIYAPMGPSKIRISKPIIGAINGYAVAGGLELALVCDLRVMEESAIIGIFCRRFGVPLLDGGTVRLPQLIGLSRALDLILTGRPVTAKEALEFGIANRVVPDGTALEEAIKLANQIASFPQKCMKADRRSAYYSCYDSTSLEDAMRYEHNNGKPIIAKESVAGASKFVSGVGRSGSFDEFKAKL</sequence>
<dbReference type="PROSITE" id="PS00166">
    <property type="entry name" value="ENOYL_COA_HYDRATASE"/>
    <property type="match status" value="1"/>
</dbReference>
<dbReference type="Pfam" id="PF00378">
    <property type="entry name" value="ECH_1"/>
    <property type="match status" value="1"/>
</dbReference>
<dbReference type="InterPro" id="IPR029045">
    <property type="entry name" value="ClpP/crotonase-like_dom_sf"/>
</dbReference>
<comment type="similarity">
    <text evidence="1 2">Belongs to the enoyl-CoA hydratase/isomerase family.</text>
</comment>
<proteinExistence type="inferred from homology"/>
<organism evidence="3 4">
    <name type="scientific">Saccoglossus kowalevskii</name>
    <name type="common">Acorn worm</name>
    <dbReference type="NCBI Taxonomy" id="10224"/>
    <lineage>
        <taxon>Eukaryota</taxon>
        <taxon>Metazoa</taxon>
        <taxon>Hemichordata</taxon>
        <taxon>Enteropneusta</taxon>
        <taxon>Harrimaniidae</taxon>
        <taxon>Saccoglossus</taxon>
    </lineage>
</organism>
<evidence type="ECO:0000313" key="4">
    <source>
        <dbReference type="RefSeq" id="XP_002741983.1"/>
    </source>
</evidence>
<keyword evidence="3" id="KW-1185">Reference proteome</keyword>
<evidence type="ECO:0000256" key="2">
    <source>
        <dbReference type="RuleBase" id="RU003707"/>
    </source>
</evidence>